<dbReference type="EMBL" id="JAULSW010000010">
    <property type="protein sequence ID" value="KAK3368326.1"/>
    <property type="molecule type" value="Genomic_DNA"/>
</dbReference>
<proteinExistence type="predicted"/>
<reference evidence="2" key="2">
    <citation type="submission" date="2023-06" db="EMBL/GenBank/DDBJ databases">
        <authorList>
            <consortium name="Lawrence Berkeley National Laboratory"/>
            <person name="Haridas S."/>
            <person name="Hensen N."/>
            <person name="Bonometti L."/>
            <person name="Westerberg I."/>
            <person name="Brannstrom I.O."/>
            <person name="Guillou S."/>
            <person name="Cros-Aarteil S."/>
            <person name="Calhoun S."/>
            <person name="Kuo A."/>
            <person name="Mondo S."/>
            <person name="Pangilinan J."/>
            <person name="Riley R."/>
            <person name="LaButti K."/>
            <person name="Andreopoulos B."/>
            <person name="Lipzen A."/>
            <person name="Chen C."/>
            <person name="Yanf M."/>
            <person name="Daum C."/>
            <person name="Ng V."/>
            <person name="Clum A."/>
            <person name="Steindorff A."/>
            <person name="Ohm R."/>
            <person name="Martin F."/>
            <person name="Silar P."/>
            <person name="Natvig D."/>
            <person name="Lalanne C."/>
            <person name="Gautier V."/>
            <person name="Ament-velasquez S.L."/>
            <person name="Kruys A."/>
            <person name="Hutchinson M.I."/>
            <person name="Powell A.J."/>
            <person name="Barry K."/>
            <person name="Miller A.N."/>
            <person name="Grigoriev I.V."/>
            <person name="Debuchy R."/>
            <person name="Gladieux P."/>
            <person name="Thoren M.H."/>
            <person name="Johannesson H."/>
        </authorList>
    </citation>
    <scope>NUCLEOTIDE SEQUENCE</scope>
    <source>
        <strain evidence="2">CBS 232.78</strain>
    </source>
</reference>
<organism evidence="2 3">
    <name type="scientific">Podospora didyma</name>
    <dbReference type="NCBI Taxonomy" id="330526"/>
    <lineage>
        <taxon>Eukaryota</taxon>
        <taxon>Fungi</taxon>
        <taxon>Dikarya</taxon>
        <taxon>Ascomycota</taxon>
        <taxon>Pezizomycotina</taxon>
        <taxon>Sordariomycetes</taxon>
        <taxon>Sordariomycetidae</taxon>
        <taxon>Sordariales</taxon>
        <taxon>Podosporaceae</taxon>
        <taxon>Podospora</taxon>
    </lineage>
</organism>
<name>A0AAE0K2S9_9PEZI</name>
<evidence type="ECO:0000256" key="1">
    <source>
        <dbReference type="SAM" id="MobiDB-lite"/>
    </source>
</evidence>
<comment type="caution">
    <text evidence="2">The sequence shown here is derived from an EMBL/GenBank/DDBJ whole genome shotgun (WGS) entry which is preliminary data.</text>
</comment>
<evidence type="ECO:0000313" key="3">
    <source>
        <dbReference type="Proteomes" id="UP001285441"/>
    </source>
</evidence>
<protein>
    <submittedName>
        <fullName evidence="2">Uncharacterized protein</fullName>
    </submittedName>
</protein>
<keyword evidence="3" id="KW-1185">Reference proteome</keyword>
<sequence length="265" mass="28359">MTLKDPEDPEGIGQKGGLMLGNISSPSNYLGPGHRGSPRQFSQLTKWPAVPPTGKQTVDVCNKYTMDSTASVSPRKKGLEGERVWPFCVSLSPAVKGATITVNHRLGDVTGESTRRRRGCGGVVGGDKGVGGEWVSCNLSIGEIYLISRISPFIQSSMHQTAPFNPQAAGNVQSTALDWPREGGSWHSKSRPGRACCTLLHPAAGAWKSLIALIIAAYGHLKSLAGWLSAYVALRRRVACVLSHVGLVSRQAVRLSTYWLAVISK</sequence>
<dbReference type="Proteomes" id="UP001285441">
    <property type="component" value="Unassembled WGS sequence"/>
</dbReference>
<reference evidence="2" key="1">
    <citation type="journal article" date="2023" name="Mol. Phylogenet. Evol.">
        <title>Genome-scale phylogeny and comparative genomics of the fungal order Sordariales.</title>
        <authorList>
            <person name="Hensen N."/>
            <person name="Bonometti L."/>
            <person name="Westerberg I."/>
            <person name="Brannstrom I.O."/>
            <person name="Guillou S."/>
            <person name="Cros-Aarteil S."/>
            <person name="Calhoun S."/>
            <person name="Haridas S."/>
            <person name="Kuo A."/>
            <person name="Mondo S."/>
            <person name="Pangilinan J."/>
            <person name="Riley R."/>
            <person name="LaButti K."/>
            <person name="Andreopoulos B."/>
            <person name="Lipzen A."/>
            <person name="Chen C."/>
            <person name="Yan M."/>
            <person name="Daum C."/>
            <person name="Ng V."/>
            <person name="Clum A."/>
            <person name="Steindorff A."/>
            <person name="Ohm R.A."/>
            <person name="Martin F."/>
            <person name="Silar P."/>
            <person name="Natvig D.O."/>
            <person name="Lalanne C."/>
            <person name="Gautier V."/>
            <person name="Ament-Velasquez S.L."/>
            <person name="Kruys A."/>
            <person name="Hutchinson M.I."/>
            <person name="Powell A.J."/>
            <person name="Barry K."/>
            <person name="Miller A.N."/>
            <person name="Grigoriev I.V."/>
            <person name="Debuchy R."/>
            <person name="Gladieux P."/>
            <person name="Hiltunen Thoren M."/>
            <person name="Johannesson H."/>
        </authorList>
    </citation>
    <scope>NUCLEOTIDE SEQUENCE</scope>
    <source>
        <strain evidence="2">CBS 232.78</strain>
    </source>
</reference>
<gene>
    <name evidence="2" type="ORF">B0H63DRAFT_75088</name>
</gene>
<dbReference type="AlphaFoldDB" id="A0AAE0K2S9"/>
<accession>A0AAE0K2S9</accession>
<evidence type="ECO:0000313" key="2">
    <source>
        <dbReference type="EMBL" id="KAK3368326.1"/>
    </source>
</evidence>
<feature type="region of interest" description="Disordered" evidence="1">
    <location>
        <begin position="1"/>
        <end position="41"/>
    </location>
</feature>